<dbReference type="EMBL" id="RSDW01000001">
    <property type="protein sequence ID" value="RSL15588.1"/>
    <property type="molecule type" value="Genomic_DNA"/>
</dbReference>
<name>A0A428MF96_9BACT</name>
<evidence type="ECO:0000259" key="18">
    <source>
        <dbReference type="PROSITE" id="PS51462"/>
    </source>
</evidence>
<keyword evidence="5" id="KW-0479">Metal-binding</keyword>
<dbReference type="PRINTS" id="PR00502">
    <property type="entry name" value="NUDIXFAMILY"/>
</dbReference>
<evidence type="ECO:0000256" key="9">
    <source>
        <dbReference type="ARBA" id="ARBA00023204"/>
    </source>
</evidence>
<dbReference type="Gene3D" id="3.90.79.10">
    <property type="entry name" value="Nucleoside Triphosphate Pyrophosphohydrolase"/>
    <property type="match status" value="1"/>
</dbReference>
<evidence type="ECO:0000313" key="20">
    <source>
        <dbReference type="Proteomes" id="UP000269669"/>
    </source>
</evidence>
<dbReference type="Pfam" id="PF00293">
    <property type="entry name" value="NUDIX"/>
    <property type="match status" value="1"/>
</dbReference>
<keyword evidence="6" id="KW-0227">DNA damage</keyword>
<dbReference type="GO" id="GO:0044715">
    <property type="term" value="F:8-oxo-dGDP phosphatase activity"/>
    <property type="evidence" value="ECO:0007669"/>
    <property type="project" value="TreeGrafter"/>
</dbReference>
<reference evidence="19 20" key="1">
    <citation type="submission" date="2018-12" db="EMBL/GenBank/DDBJ databases">
        <title>Sequencing of bacterial isolates from soil warming experiment in Harvard Forest, Massachusetts, USA.</title>
        <authorList>
            <person name="Deangelis K."/>
        </authorList>
    </citation>
    <scope>NUCLEOTIDE SEQUENCE [LARGE SCALE GENOMIC DNA]</scope>
    <source>
        <strain evidence="19 20">EB153</strain>
    </source>
</reference>
<comment type="similarity">
    <text evidence="2 17">Belongs to the Nudix hydrolase family.</text>
</comment>
<evidence type="ECO:0000256" key="16">
    <source>
        <dbReference type="ARBA" id="ARBA00042798"/>
    </source>
</evidence>
<dbReference type="InterPro" id="IPR020084">
    <property type="entry name" value="NUDIX_hydrolase_CS"/>
</dbReference>
<evidence type="ECO:0000256" key="4">
    <source>
        <dbReference type="ARBA" id="ARBA00022705"/>
    </source>
</evidence>
<dbReference type="PANTHER" id="PTHR47707">
    <property type="entry name" value="8-OXO-DGTP DIPHOSPHATASE"/>
    <property type="match status" value="1"/>
</dbReference>
<accession>A0A428MF96</accession>
<dbReference type="InterPro" id="IPR020476">
    <property type="entry name" value="Nudix_hydrolase"/>
</dbReference>
<dbReference type="InterPro" id="IPR000086">
    <property type="entry name" value="NUDIX_hydrolase_dom"/>
</dbReference>
<evidence type="ECO:0000256" key="10">
    <source>
        <dbReference type="ARBA" id="ARBA00035861"/>
    </source>
</evidence>
<dbReference type="PROSITE" id="PS00893">
    <property type="entry name" value="NUDIX_BOX"/>
    <property type="match status" value="1"/>
</dbReference>
<comment type="cofactor">
    <cofactor evidence="1">
        <name>Mg(2+)</name>
        <dbReference type="ChEBI" id="CHEBI:18420"/>
    </cofactor>
</comment>
<gene>
    <name evidence="19" type="ORF">EDE15_1079</name>
</gene>
<evidence type="ECO:0000313" key="19">
    <source>
        <dbReference type="EMBL" id="RSL15588.1"/>
    </source>
</evidence>
<comment type="catalytic activity">
    <reaction evidence="11">
        <text>8-oxo-GTP + H2O = 8-oxo-GMP + diphosphate + H(+)</text>
        <dbReference type="Rhea" id="RHEA:67616"/>
        <dbReference type="ChEBI" id="CHEBI:15377"/>
        <dbReference type="ChEBI" id="CHEBI:15378"/>
        <dbReference type="ChEBI" id="CHEBI:33019"/>
        <dbReference type="ChEBI" id="CHEBI:143553"/>
        <dbReference type="ChEBI" id="CHEBI:145694"/>
    </reaction>
</comment>
<dbReference type="InterPro" id="IPR015797">
    <property type="entry name" value="NUDIX_hydrolase-like_dom_sf"/>
</dbReference>
<dbReference type="GO" id="GO:0046872">
    <property type="term" value="F:metal ion binding"/>
    <property type="evidence" value="ECO:0007669"/>
    <property type="project" value="UniProtKB-KW"/>
</dbReference>
<dbReference type="PROSITE" id="PS51462">
    <property type="entry name" value="NUDIX"/>
    <property type="match status" value="1"/>
</dbReference>
<dbReference type="GO" id="GO:0006281">
    <property type="term" value="P:DNA repair"/>
    <property type="evidence" value="ECO:0007669"/>
    <property type="project" value="UniProtKB-KW"/>
</dbReference>
<proteinExistence type="inferred from homology"/>
<dbReference type="Proteomes" id="UP000269669">
    <property type="component" value="Unassembled WGS sequence"/>
</dbReference>
<evidence type="ECO:0000256" key="12">
    <source>
        <dbReference type="ARBA" id="ARBA00038905"/>
    </source>
</evidence>
<evidence type="ECO:0000256" key="8">
    <source>
        <dbReference type="ARBA" id="ARBA00022842"/>
    </source>
</evidence>
<comment type="caution">
    <text evidence="19">The sequence shown here is derived from an EMBL/GenBank/DDBJ whole genome shotgun (WGS) entry which is preliminary data.</text>
</comment>
<evidence type="ECO:0000256" key="1">
    <source>
        <dbReference type="ARBA" id="ARBA00001946"/>
    </source>
</evidence>
<dbReference type="SUPFAM" id="SSF55811">
    <property type="entry name" value="Nudix"/>
    <property type="match status" value="1"/>
</dbReference>
<evidence type="ECO:0000256" key="2">
    <source>
        <dbReference type="ARBA" id="ARBA00005582"/>
    </source>
</evidence>
<organism evidence="19 20">
    <name type="scientific">Edaphobacter aggregans</name>
    <dbReference type="NCBI Taxonomy" id="570835"/>
    <lineage>
        <taxon>Bacteria</taxon>
        <taxon>Pseudomonadati</taxon>
        <taxon>Acidobacteriota</taxon>
        <taxon>Terriglobia</taxon>
        <taxon>Terriglobales</taxon>
        <taxon>Acidobacteriaceae</taxon>
        <taxon>Edaphobacter</taxon>
    </lineage>
</organism>
<keyword evidence="3" id="KW-0515">Mutator protein</keyword>
<dbReference type="GO" id="GO:0035539">
    <property type="term" value="F:8-oxo-7,8-dihydrodeoxyguanosine triphosphate pyrophosphatase activity"/>
    <property type="evidence" value="ECO:0007669"/>
    <property type="project" value="UniProtKB-EC"/>
</dbReference>
<evidence type="ECO:0000256" key="3">
    <source>
        <dbReference type="ARBA" id="ARBA00022457"/>
    </source>
</evidence>
<keyword evidence="20" id="KW-1185">Reference proteome</keyword>
<sequence length="164" mass="18468">MKLLRCGGRLNCSQVKETIRKLDEPTVHKPLRLVVAALILREGTDGIEVLVCQRKPDQPMSLKWEFPGGKIEPGEGAEDALARELDEELGISAVIGRRVAQIRHKYRNGGAIDLQFFMVREFNGALENRIFNDIRWASLRSLPDYDFLAADLGLIRDLSEGKLL</sequence>
<evidence type="ECO:0000256" key="17">
    <source>
        <dbReference type="RuleBase" id="RU003476"/>
    </source>
</evidence>
<dbReference type="GO" id="GO:0044716">
    <property type="term" value="F:8-oxo-GDP phosphatase activity"/>
    <property type="evidence" value="ECO:0007669"/>
    <property type="project" value="TreeGrafter"/>
</dbReference>
<keyword evidence="9" id="KW-0234">DNA repair</keyword>
<dbReference type="PANTHER" id="PTHR47707:SF1">
    <property type="entry name" value="NUDIX HYDROLASE FAMILY PROTEIN"/>
    <property type="match status" value="1"/>
</dbReference>
<evidence type="ECO:0000256" key="14">
    <source>
        <dbReference type="ARBA" id="ARBA00041592"/>
    </source>
</evidence>
<dbReference type="AlphaFoldDB" id="A0A428MF96"/>
<keyword evidence="7 17" id="KW-0378">Hydrolase</keyword>
<evidence type="ECO:0000256" key="7">
    <source>
        <dbReference type="ARBA" id="ARBA00022801"/>
    </source>
</evidence>
<evidence type="ECO:0000256" key="15">
    <source>
        <dbReference type="ARBA" id="ARBA00041979"/>
    </source>
</evidence>
<keyword evidence="8" id="KW-0460">Magnesium</keyword>
<evidence type="ECO:0000256" key="13">
    <source>
        <dbReference type="ARBA" id="ARBA00040794"/>
    </source>
</evidence>
<dbReference type="CDD" id="cd03425">
    <property type="entry name" value="NUDIX_MutT_NudA_like"/>
    <property type="match status" value="1"/>
</dbReference>
<evidence type="ECO:0000256" key="11">
    <source>
        <dbReference type="ARBA" id="ARBA00036904"/>
    </source>
</evidence>
<keyword evidence="4" id="KW-0235">DNA replication</keyword>
<evidence type="ECO:0000256" key="5">
    <source>
        <dbReference type="ARBA" id="ARBA00022723"/>
    </source>
</evidence>
<feature type="domain" description="Nudix hydrolase" evidence="18">
    <location>
        <begin position="30"/>
        <end position="160"/>
    </location>
</feature>
<dbReference type="GO" id="GO:0008413">
    <property type="term" value="F:8-oxo-7,8-dihydroguanosine triphosphate pyrophosphatase activity"/>
    <property type="evidence" value="ECO:0007669"/>
    <property type="project" value="TreeGrafter"/>
</dbReference>
<protein>
    <recommendedName>
        <fullName evidence="13">8-oxo-dGTP diphosphatase</fullName>
        <ecNumber evidence="12">3.6.1.55</ecNumber>
    </recommendedName>
    <alternativeName>
        <fullName evidence="16">7,8-dihydro-8-oxoguanine-triphosphatase</fullName>
    </alternativeName>
    <alternativeName>
        <fullName evidence="15">Mutator protein MutT</fullName>
    </alternativeName>
    <alternativeName>
        <fullName evidence="14">dGTP pyrophosphohydrolase</fullName>
    </alternativeName>
</protein>
<dbReference type="GO" id="GO:0006260">
    <property type="term" value="P:DNA replication"/>
    <property type="evidence" value="ECO:0007669"/>
    <property type="project" value="UniProtKB-KW"/>
</dbReference>
<dbReference type="InterPro" id="IPR047127">
    <property type="entry name" value="MutT-like"/>
</dbReference>
<comment type="catalytic activity">
    <reaction evidence="10">
        <text>8-oxo-dGTP + H2O = 8-oxo-dGMP + diphosphate + H(+)</text>
        <dbReference type="Rhea" id="RHEA:31575"/>
        <dbReference type="ChEBI" id="CHEBI:15377"/>
        <dbReference type="ChEBI" id="CHEBI:15378"/>
        <dbReference type="ChEBI" id="CHEBI:33019"/>
        <dbReference type="ChEBI" id="CHEBI:63224"/>
        <dbReference type="ChEBI" id="CHEBI:77896"/>
        <dbReference type="EC" id="3.6.1.55"/>
    </reaction>
</comment>
<dbReference type="EC" id="3.6.1.55" evidence="12"/>
<evidence type="ECO:0000256" key="6">
    <source>
        <dbReference type="ARBA" id="ARBA00022763"/>
    </source>
</evidence>